<dbReference type="AlphaFoldDB" id="A0AAX0UBU4"/>
<evidence type="ECO:0000313" key="2">
    <source>
        <dbReference type="Proteomes" id="UP000231878"/>
    </source>
</evidence>
<reference evidence="1 2" key="1">
    <citation type="submission" date="2017-11" db="EMBL/GenBank/DDBJ databases">
        <title>Molecular characterization of Burkholderia pseudomallei and closely related isolates from Vietnam.</title>
        <authorList>
            <person name="Ustinov D.V."/>
            <person name="Antonov A.S."/>
            <person name="Avdusheva E.F."/>
            <person name="Shpak I.M."/>
            <person name="Zakharova I.B."/>
            <person name="Thi L.A."/>
            <person name="Teteryatnikova N."/>
            <person name="Lopasteyskaya Y.A."/>
            <person name="Kuzyutina J.A."/>
            <person name="Ngo T.N."/>
            <person name="Victorov D.V."/>
        </authorList>
    </citation>
    <scope>NUCLEOTIDE SEQUENCE [LARGE SCALE GENOMIC DNA]</scope>
    <source>
        <strain evidence="1 2">V1512</strain>
    </source>
</reference>
<comment type="caution">
    <text evidence="1">The sequence shown here is derived from an EMBL/GenBank/DDBJ whole genome shotgun (WGS) entry which is preliminary data.</text>
</comment>
<organism evidence="1 2">
    <name type="scientific">Burkholderia pseudomallei</name>
    <name type="common">Pseudomonas pseudomallei</name>
    <dbReference type="NCBI Taxonomy" id="28450"/>
    <lineage>
        <taxon>Bacteria</taxon>
        <taxon>Pseudomonadati</taxon>
        <taxon>Pseudomonadota</taxon>
        <taxon>Betaproteobacteria</taxon>
        <taxon>Burkholderiales</taxon>
        <taxon>Burkholderiaceae</taxon>
        <taxon>Burkholderia</taxon>
        <taxon>pseudomallei group</taxon>
    </lineage>
</organism>
<proteinExistence type="predicted"/>
<dbReference type="Proteomes" id="UP000231878">
    <property type="component" value="Unassembled WGS sequence"/>
</dbReference>
<protein>
    <submittedName>
        <fullName evidence="1">Uncharacterized protein</fullName>
    </submittedName>
</protein>
<name>A0AAX0UBU4_BURPE</name>
<evidence type="ECO:0000313" key="1">
    <source>
        <dbReference type="EMBL" id="PJO66102.1"/>
    </source>
</evidence>
<sequence length="73" mass="8380">MPFGLARRCVRAARMADLVTPFAHGARVRARFPKTFKHCQIFRNSDYSDSNNYVGHSSSIQLYFRCNRGAILK</sequence>
<gene>
    <name evidence="1" type="ORF">CWD88_11555</name>
</gene>
<dbReference type="EMBL" id="PHRB01000009">
    <property type="protein sequence ID" value="PJO66102.1"/>
    <property type="molecule type" value="Genomic_DNA"/>
</dbReference>
<accession>A0AAX0UBU4</accession>